<dbReference type="Pfam" id="PF17479">
    <property type="entry name" value="DUF3048_C"/>
    <property type="match status" value="1"/>
</dbReference>
<dbReference type="RefSeq" id="WP_050351698.1">
    <property type="nucleotide sequence ID" value="NZ_BOSN01000006.1"/>
</dbReference>
<dbReference type="Proteomes" id="UP000036780">
    <property type="component" value="Unassembled WGS sequence"/>
</dbReference>
<organism evidence="4 5">
    <name type="scientific">Virgibacillus pantothenticus</name>
    <dbReference type="NCBI Taxonomy" id="1473"/>
    <lineage>
        <taxon>Bacteria</taxon>
        <taxon>Bacillati</taxon>
        <taxon>Bacillota</taxon>
        <taxon>Bacilli</taxon>
        <taxon>Bacillales</taxon>
        <taxon>Bacillaceae</taxon>
        <taxon>Virgibacillus</taxon>
    </lineage>
</organism>
<dbReference type="Pfam" id="PF11258">
    <property type="entry name" value="DUF3048"/>
    <property type="match status" value="1"/>
</dbReference>
<evidence type="ECO:0000259" key="2">
    <source>
        <dbReference type="Pfam" id="PF11258"/>
    </source>
</evidence>
<reference evidence="5" key="1">
    <citation type="submission" date="2015-07" db="EMBL/GenBank/DDBJ databases">
        <title>Fjat-10053 dsm26.</title>
        <authorList>
            <person name="Liu B."/>
            <person name="Wang J."/>
            <person name="Zhu Y."/>
            <person name="Liu G."/>
            <person name="Chen Q."/>
            <person name="Chen Z."/>
            <person name="Lan J."/>
            <person name="Che J."/>
            <person name="Ge C."/>
            <person name="Shi H."/>
            <person name="Pan Z."/>
            <person name="Liu X."/>
        </authorList>
    </citation>
    <scope>NUCLEOTIDE SEQUENCE [LARGE SCALE GENOMIC DNA]</scope>
    <source>
        <strain evidence="5">DSM 26</strain>
    </source>
</reference>
<dbReference type="Gene3D" id="3.50.90.10">
    <property type="entry name" value="YerB-like"/>
    <property type="match status" value="1"/>
</dbReference>
<feature type="domain" description="DUF3048" evidence="2">
    <location>
        <begin position="43"/>
        <end position="185"/>
    </location>
</feature>
<dbReference type="OrthoDB" id="9779102at2"/>
<dbReference type="InterPro" id="IPR021416">
    <property type="entry name" value="DUF3048_N"/>
</dbReference>
<dbReference type="PROSITE" id="PS51257">
    <property type="entry name" value="PROKAR_LIPOPROTEIN"/>
    <property type="match status" value="1"/>
</dbReference>
<dbReference type="GeneID" id="66872239"/>
<dbReference type="InterPro" id="IPR023158">
    <property type="entry name" value="YerB-like_sf"/>
</dbReference>
<gene>
    <name evidence="4" type="ORF">AFK71_11660</name>
</gene>
<evidence type="ECO:0000313" key="5">
    <source>
        <dbReference type="Proteomes" id="UP000036780"/>
    </source>
</evidence>
<dbReference type="EMBL" id="LGTO01000007">
    <property type="protein sequence ID" value="KNE19190.1"/>
    <property type="molecule type" value="Genomic_DNA"/>
</dbReference>
<proteinExistence type="predicted"/>
<dbReference type="InterPro" id="IPR035328">
    <property type="entry name" value="DUF3048_C"/>
</dbReference>
<name>A0A0L0QKN5_VIRPA</name>
<keyword evidence="1" id="KW-0732">Signal</keyword>
<dbReference type="SUPFAM" id="SSF159774">
    <property type="entry name" value="YerB-like"/>
    <property type="match status" value="1"/>
</dbReference>
<feature type="domain" description="DUF3048" evidence="3">
    <location>
        <begin position="213"/>
        <end position="321"/>
    </location>
</feature>
<keyword evidence="4" id="KW-0449">Lipoprotein</keyword>
<comment type="caution">
    <text evidence="4">The sequence shown here is derived from an EMBL/GenBank/DDBJ whole genome shotgun (WGS) entry which is preliminary data.</text>
</comment>
<dbReference type="AlphaFoldDB" id="A0A0L0QKN5"/>
<sequence length="339" mass="37789">MKKVLFVLFTLMLVFMAGCKDEVNNNQDKHSELSKDQDSTYAFTGLPADGPTNNRMVAVMVNNHAKARPQTGLSQADIVFELLAEGNITRFLALYQSELPSVIGPVRSAREYYFDLAHAYDAIYVYHGAADFIDQMIQDKGIDHLNGSLYDNDGILFKRESFRKPPHNSYLQLNALYDKAEEKGYDVTAAYEALPFAEAGSEVTGTPATLAKVGYSNNPSEVVQYTFRQDSGSYIRSNGQQQTIDMETEEPIEVSNVLIMEAHHEVIDQSGRRAIDLDSGGKAYLLQKGVLQEVEWKRQAGRIIPVKNGKEVPFVPGKTWINVIPKQPGLQEIVTISSE</sequence>
<accession>A0A0L0QKN5</accession>
<evidence type="ECO:0000259" key="3">
    <source>
        <dbReference type="Pfam" id="PF17479"/>
    </source>
</evidence>
<dbReference type="PATRIC" id="fig|1473.5.peg.877"/>
<protein>
    <submittedName>
        <fullName evidence="4">Lipoprotein YerB</fullName>
    </submittedName>
</protein>
<evidence type="ECO:0000313" key="4">
    <source>
        <dbReference type="EMBL" id="KNE19190.1"/>
    </source>
</evidence>
<evidence type="ECO:0000256" key="1">
    <source>
        <dbReference type="SAM" id="SignalP"/>
    </source>
</evidence>
<feature type="chain" id="PRO_5041038574" evidence="1">
    <location>
        <begin position="20"/>
        <end position="339"/>
    </location>
</feature>
<keyword evidence="5" id="KW-1185">Reference proteome</keyword>
<feature type="signal peptide" evidence="1">
    <location>
        <begin position="1"/>
        <end position="19"/>
    </location>
</feature>